<keyword evidence="5" id="KW-0998">Cell outer membrane</keyword>
<dbReference type="InterPro" id="IPR012902">
    <property type="entry name" value="N_methyl_site"/>
</dbReference>
<dbReference type="GO" id="GO:0015627">
    <property type="term" value="C:type II protein secretion system complex"/>
    <property type="evidence" value="ECO:0007669"/>
    <property type="project" value="InterPro"/>
</dbReference>
<evidence type="ECO:0000256" key="5">
    <source>
        <dbReference type="ARBA" id="ARBA00023237"/>
    </source>
</evidence>
<evidence type="ECO:0008006" key="8">
    <source>
        <dbReference type="Google" id="ProtNLM"/>
    </source>
</evidence>
<evidence type="ECO:0000313" key="7">
    <source>
        <dbReference type="Proteomes" id="UP000516361"/>
    </source>
</evidence>
<dbReference type="InParanoid" id="A0A7G1G2R6"/>
<dbReference type="GO" id="GO:0015628">
    <property type="term" value="P:protein secretion by the type II secretion system"/>
    <property type="evidence" value="ECO:0007669"/>
    <property type="project" value="InterPro"/>
</dbReference>
<sequence length="129" mass="14565">MKNSKEGFTIVEVLLVLAVMALIASISIPAVNTVLSQAKATKIISDMRNIQSAVIQYSMYSSDASSLSMENLVKEEYLTNEIPNIQIKDETLQVEIYYNSNKPDIKYFKKIDPNIEEYDGKPSIRVLKK</sequence>
<keyword evidence="7" id="KW-1185">Reference proteome</keyword>
<evidence type="ECO:0000256" key="3">
    <source>
        <dbReference type="ARBA" id="ARBA00022481"/>
    </source>
</evidence>
<dbReference type="NCBIfam" id="TIGR02532">
    <property type="entry name" value="IV_pilin_GFxxxE"/>
    <property type="match status" value="1"/>
</dbReference>
<reference evidence="6 7" key="1">
    <citation type="submission" date="2018-06" db="EMBL/GenBank/DDBJ databases">
        <title>Genome sequencing of Oceanotoga sp. sy52.</title>
        <authorList>
            <person name="Mori K."/>
        </authorList>
    </citation>
    <scope>NUCLEOTIDE SEQUENCE [LARGE SCALE GENOMIC DNA]</scope>
    <source>
        <strain evidence="7">sy52</strain>
    </source>
</reference>
<keyword evidence="5" id="KW-0472">Membrane</keyword>
<dbReference type="RefSeq" id="WP_190615727.1">
    <property type="nucleotide sequence ID" value="NZ_AP018712.1"/>
</dbReference>
<evidence type="ECO:0000313" key="6">
    <source>
        <dbReference type="EMBL" id="BBE30651.1"/>
    </source>
</evidence>
<keyword evidence="3" id="KW-0488">Methylation</keyword>
<accession>A0A7G1G2R6</accession>
<dbReference type="Gene3D" id="3.30.700.10">
    <property type="entry name" value="Glycoprotein, Type 4 Pilin"/>
    <property type="match status" value="1"/>
</dbReference>
<evidence type="ECO:0000256" key="4">
    <source>
        <dbReference type="ARBA" id="ARBA00022764"/>
    </source>
</evidence>
<organism evidence="6 7">
    <name type="scientific">Tepiditoga spiralis</name>
    <dbReference type="NCBI Taxonomy" id="2108365"/>
    <lineage>
        <taxon>Bacteria</taxon>
        <taxon>Thermotogati</taxon>
        <taxon>Thermotogota</taxon>
        <taxon>Thermotogae</taxon>
        <taxon>Petrotogales</taxon>
        <taxon>Petrotogaceae</taxon>
        <taxon>Tepiditoga</taxon>
    </lineage>
</organism>
<comment type="subcellular location">
    <subcellularLocation>
        <location evidence="1">Cell outer membrane</location>
        <topology evidence="1">Single-pass membrane protein</topology>
    </subcellularLocation>
    <subcellularLocation>
        <location evidence="2">Periplasm</location>
    </subcellularLocation>
</comment>
<keyword evidence="4" id="KW-0574">Periplasm</keyword>
<protein>
    <recommendedName>
        <fullName evidence="8">Prepilin-type N-terminal cleavage/methylation domain-containing protein</fullName>
    </recommendedName>
</protein>
<dbReference type="KEGG" id="ocy:OSSY52_07920"/>
<gene>
    <name evidence="6" type="ORF">OSSY52_07920</name>
</gene>
<dbReference type="Pfam" id="PF07963">
    <property type="entry name" value="N_methyl"/>
    <property type="match status" value="1"/>
</dbReference>
<dbReference type="GO" id="GO:0042597">
    <property type="term" value="C:periplasmic space"/>
    <property type="evidence" value="ECO:0007669"/>
    <property type="project" value="UniProtKB-SubCell"/>
</dbReference>
<dbReference type="InterPro" id="IPR000983">
    <property type="entry name" value="Bac_GSPG_pilin"/>
</dbReference>
<dbReference type="AlphaFoldDB" id="A0A7G1G2R6"/>
<dbReference type="SUPFAM" id="SSF54523">
    <property type="entry name" value="Pili subunits"/>
    <property type="match status" value="1"/>
</dbReference>
<dbReference type="PRINTS" id="PR00813">
    <property type="entry name" value="BCTERIALGSPG"/>
</dbReference>
<dbReference type="Proteomes" id="UP000516361">
    <property type="component" value="Chromosome"/>
</dbReference>
<evidence type="ECO:0000256" key="2">
    <source>
        <dbReference type="ARBA" id="ARBA00004418"/>
    </source>
</evidence>
<name>A0A7G1G2R6_9BACT</name>
<evidence type="ECO:0000256" key="1">
    <source>
        <dbReference type="ARBA" id="ARBA00004203"/>
    </source>
</evidence>
<dbReference type="EMBL" id="AP018712">
    <property type="protein sequence ID" value="BBE30651.1"/>
    <property type="molecule type" value="Genomic_DNA"/>
</dbReference>
<proteinExistence type="predicted"/>
<dbReference type="GO" id="GO:0009279">
    <property type="term" value="C:cell outer membrane"/>
    <property type="evidence" value="ECO:0007669"/>
    <property type="project" value="UniProtKB-SubCell"/>
</dbReference>
<dbReference type="InterPro" id="IPR045584">
    <property type="entry name" value="Pilin-like"/>
</dbReference>